<protein>
    <submittedName>
        <fullName evidence="6">Flagellar export chaperone FliS</fullName>
    </submittedName>
</protein>
<keyword evidence="6" id="KW-0969">Cilium</keyword>
<evidence type="ECO:0000313" key="6">
    <source>
        <dbReference type="EMBL" id="OLN24045.1"/>
    </source>
</evidence>
<sequence length="151" mass="17124">MRWKHVITKEMIYQKTPQQITALLYEAGLNQFESAQAFLKEGRLVEANRSMQKINDILERLGAGINYEAGIIADQLDAVYNYIADAVIQANLQKDAAKLREAENLFQMLSDAWNEALKTATAKAPVKRKQNVYEQHVIVEDQPTNTLETGK</sequence>
<dbReference type="Proteomes" id="UP000185568">
    <property type="component" value="Unassembled WGS sequence"/>
</dbReference>
<accession>A0A1Q8Q9U7</accession>
<dbReference type="GO" id="GO:0005829">
    <property type="term" value="C:cytosol"/>
    <property type="evidence" value="ECO:0007669"/>
    <property type="project" value="UniProtKB-SubCell"/>
</dbReference>
<dbReference type="NCBIfam" id="TIGR00208">
    <property type="entry name" value="fliS"/>
    <property type="match status" value="1"/>
</dbReference>
<keyword evidence="6" id="KW-0966">Cell projection</keyword>
<dbReference type="PANTHER" id="PTHR34773">
    <property type="entry name" value="FLAGELLAR SECRETION CHAPERONE FLIS"/>
    <property type="match status" value="1"/>
</dbReference>
<organism evidence="6 7">
    <name type="scientific">Domibacillus antri</name>
    <dbReference type="NCBI Taxonomy" id="1714264"/>
    <lineage>
        <taxon>Bacteria</taxon>
        <taxon>Bacillati</taxon>
        <taxon>Bacillota</taxon>
        <taxon>Bacilli</taxon>
        <taxon>Bacillales</taxon>
        <taxon>Bacillaceae</taxon>
        <taxon>Domibacillus</taxon>
    </lineage>
</organism>
<dbReference type="InterPro" id="IPR003713">
    <property type="entry name" value="FliS"/>
</dbReference>
<dbReference type="EMBL" id="MSDU01000003">
    <property type="protein sequence ID" value="OLN24045.1"/>
    <property type="molecule type" value="Genomic_DNA"/>
</dbReference>
<dbReference type="OrthoDB" id="9792010at2"/>
<dbReference type="GO" id="GO:0044780">
    <property type="term" value="P:bacterial-type flagellum assembly"/>
    <property type="evidence" value="ECO:0007669"/>
    <property type="project" value="InterPro"/>
</dbReference>
<evidence type="ECO:0000256" key="4">
    <source>
        <dbReference type="ARBA" id="ARBA00022795"/>
    </source>
</evidence>
<dbReference type="GO" id="GO:0071973">
    <property type="term" value="P:bacterial-type flagellum-dependent cell motility"/>
    <property type="evidence" value="ECO:0007669"/>
    <property type="project" value="TreeGrafter"/>
</dbReference>
<keyword evidence="3" id="KW-0963">Cytoplasm</keyword>
<keyword evidence="4" id="KW-1005">Bacterial flagellum biogenesis</keyword>
<keyword evidence="6" id="KW-0282">Flagellum</keyword>
<dbReference type="InterPro" id="IPR036584">
    <property type="entry name" value="FliS_sf"/>
</dbReference>
<evidence type="ECO:0000256" key="3">
    <source>
        <dbReference type="ARBA" id="ARBA00022490"/>
    </source>
</evidence>
<reference evidence="6 7" key="1">
    <citation type="submission" date="2016-12" db="EMBL/GenBank/DDBJ databases">
        <title>Domibacillus antri genome sequencing.</title>
        <authorList>
            <person name="Verma A."/>
            <person name="Krishnamurthi S."/>
        </authorList>
    </citation>
    <scope>NUCLEOTIDE SEQUENCE [LARGE SCALE GENOMIC DNA]</scope>
    <source>
        <strain evidence="6 7">XD80</strain>
    </source>
</reference>
<gene>
    <name evidence="6" type="ORF">BTO30_01095</name>
</gene>
<evidence type="ECO:0000256" key="1">
    <source>
        <dbReference type="ARBA" id="ARBA00004514"/>
    </source>
</evidence>
<evidence type="ECO:0000256" key="5">
    <source>
        <dbReference type="ARBA" id="ARBA00023186"/>
    </source>
</evidence>
<dbReference type="PANTHER" id="PTHR34773:SF1">
    <property type="entry name" value="FLAGELLAR SECRETION CHAPERONE FLIS"/>
    <property type="match status" value="1"/>
</dbReference>
<keyword evidence="5" id="KW-0143">Chaperone</keyword>
<dbReference type="Gene3D" id="1.20.120.340">
    <property type="entry name" value="Flagellar protein FliS"/>
    <property type="match status" value="1"/>
</dbReference>
<dbReference type="STRING" id="1714264.BTO30_01095"/>
<proteinExistence type="inferred from homology"/>
<dbReference type="CDD" id="cd16098">
    <property type="entry name" value="FliS"/>
    <property type="match status" value="1"/>
</dbReference>
<evidence type="ECO:0000256" key="2">
    <source>
        <dbReference type="ARBA" id="ARBA00008787"/>
    </source>
</evidence>
<keyword evidence="7" id="KW-1185">Reference proteome</keyword>
<name>A0A1Q8Q9U7_9BACI</name>
<evidence type="ECO:0000313" key="7">
    <source>
        <dbReference type="Proteomes" id="UP000185568"/>
    </source>
</evidence>
<comment type="similarity">
    <text evidence="2">Belongs to the FliS family.</text>
</comment>
<dbReference type="AlphaFoldDB" id="A0A1Q8Q9U7"/>
<comment type="caution">
    <text evidence="6">The sequence shown here is derived from an EMBL/GenBank/DDBJ whole genome shotgun (WGS) entry which is preliminary data.</text>
</comment>
<comment type="subcellular location">
    <subcellularLocation>
        <location evidence="1">Cytoplasm</location>
        <location evidence="1">Cytosol</location>
    </subcellularLocation>
</comment>
<dbReference type="SUPFAM" id="SSF101116">
    <property type="entry name" value="Flagellar export chaperone FliS"/>
    <property type="match status" value="1"/>
</dbReference>
<dbReference type="Pfam" id="PF02561">
    <property type="entry name" value="FliS"/>
    <property type="match status" value="1"/>
</dbReference>